<accession>A0ABS4W1X3</accession>
<sequence>MTAPELPDPPDPDTPADEQEYGCCGDIDGEQ</sequence>
<comment type="caution">
    <text evidence="2">The sequence shown here is derived from an EMBL/GenBank/DDBJ whole genome shotgun (WGS) entry which is preliminary data.</text>
</comment>
<proteinExistence type="predicted"/>
<feature type="compositionally biased region" description="Acidic residues" evidence="1">
    <location>
        <begin position="8"/>
        <end position="20"/>
    </location>
</feature>
<reference evidence="2 3" key="1">
    <citation type="submission" date="2021-03" db="EMBL/GenBank/DDBJ databases">
        <title>Sequencing the genomes of 1000 actinobacteria strains.</title>
        <authorList>
            <person name="Klenk H.-P."/>
        </authorList>
    </citation>
    <scope>NUCLEOTIDE SEQUENCE [LARGE SCALE GENOMIC DNA]</scope>
    <source>
        <strain evidence="2 3">DSM 45256</strain>
    </source>
</reference>
<dbReference type="Proteomes" id="UP001519295">
    <property type="component" value="Unassembled WGS sequence"/>
</dbReference>
<name>A0ABS4W1X3_9PSEU</name>
<organism evidence="2 3">
    <name type="scientific">Pseudonocardia parietis</name>
    <dbReference type="NCBI Taxonomy" id="570936"/>
    <lineage>
        <taxon>Bacteria</taxon>
        <taxon>Bacillati</taxon>
        <taxon>Actinomycetota</taxon>
        <taxon>Actinomycetes</taxon>
        <taxon>Pseudonocardiales</taxon>
        <taxon>Pseudonocardiaceae</taxon>
        <taxon>Pseudonocardia</taxon>
    </lineage>
</organism>
<protein>
    <submittedName>
        <fullName evidence="2">Uncharacterized protein</fullName>
    </submittedName>
</protein>
<gene>
    <name evidence="2" type="ORF">JOF36_005896</name>
</gene>
<evidence type="ECO:0000313" key="3">
    <source>
        <dbReference type="Proteomes" id="UP001519295"/>
    </source>
</evidence>
<keyword evidence="3" id="KW-1185">Reference proteome</keyword>
<evidence type="ECO:0000313" key="2">
    <source>
        <dbReference type="EMBL" id="MBP2370200.1"/>
    </source>
</evidence>
<feature type="region of interest" description="Disordered" evidence="1">
    <location>
        <begin position="1"/>
        <end position="31"/>
    </location>
</feature>
<evidence type="ECO:0000256" key="1">
    <source>
        <dbReference type="SAM" id="MobiDB-lite"/>
    </source>
</evidence>
<dbReference type="EMBL" id="JAGINU010000001">
    <property type="protein sequence ID" value="MBP2370200.1"/>
    <property type="molecule type" value="Genomic_DNA"/>
</dbReference>